<evidence type="ECO:0000259" key="1">
    <source>
        <dbReference type="Pfam" id="PF00078"/>
    </source>
</evidence>
<protein>
    <submittedName>
        <fullName evidence="2">RNA-directed DNA polymerase-like protein</fullName>
    </submittedName>
</protein>
<reference evidence="3" key="1">
    <citation type="journal article" date="2019" name="Plant Biotechnol. J.">
        <title>Genome sequencing of the Australian wild diploid species Gossypium australe highlights disease resistance and delayed gland morphogenesis.</title>
        <authorList>
            <person name="Cai Y."/>
            <person name="Cai X."/>
            <person name="Wang Q."/>
            <person name="Wang P."/>
            <person name="Zhang Y."/>
            <person name="Cai C."/>
            <person name="Xu Y."/>
            <person name="Wang K."/>
            <person name="Zhou Z."/>
            <person name="Wang C."/>
            <person name="Geng S."/>
            <person name="Li B."/>
            <person name="Dong Q."/>
            <person name="Hou Y."/>
            <person name="Wang H."/>
            <person name="Ai P."/>
            <person name="Liu Z."/>
            <person name="Yi F."/>
            <person name="Sun M."/>
            <person name="An G."/>
            <person name="Cheng J."/>
            <person name="Zhang Y."/>
            <person name="Shi Q."/>
            <person name="Xie Y."/>
            <person name="Shi X."/>
            <person name="Chang Y."/>
            <person name="Huang F."/>
            <person name="Chen Y."/>
            <person name="Hong S."/>
            <person name="Mi L."/>
            <person name="Sun Q."/>
            <person name="Zhang L."/>
            <person name="Zhou B."/>
            <person name="Peng R."/>
            <person name="Zhang X."/>
            <person name="Liu F."/>
        </authorList>
    </citation>
    <scope>NUCLEOTIDE SEQUENCE [LARGE SCALE GENOMIC DNA]</scope>
    <source>
        <strain evidence="3">cv. PA1801</strain>
    </source>
</reference>
<evidence type="ECO:0000313" key="3">
    <source>
        <dbReference type="Proteomes" id="UP000325315"/>
    </source>
</evidence>
<dbReference type="Gene3D" id="3.30.70.270">
    <property type="match status" value="2"/>
</dbReference>
<accession>A0A5B6VLN9</accession>
<comment type="caution">
    <text evidence="2">The sequence shown here is derived from an EMBL/GenBank/DDBJ whole genome shotgun (WGS) entry which is preliminary data.</text>
</comment>
<name>A0A5B6VLN9_9ROSI</name>
<dbReference type="InterPro" id="IPR000477">
    <property type="entry name" value="RT_dom"/>
</dbReference>
<dbReference type="InterPro" id="IPR043128">
    <property type="entry name" value="Rev_trsase/Diguanyl_cyclase"/>
</dbReference>
<sequence length="111" mass="13179">MVFIDDILVYSNIKDDHDEHLRVVLNLLHDKKLYAKFSKCEFWLREFDPKKIEVVLEWKQPRNVSKIHSFLSLVAPLTKLLHKNAPFFWAAEQQSSFEKLKSVLSRTLILI</sequence>
<gene>
    <name evidence="2" type="ORF">EPI10_015701</name>
</gene>
<keyword evidence="2" id="KW-0548">Nucleotidyltransferase</keyword>
<proteinExistence type="predicted"/>
<dbReference type="InterPro" id="IPR050951">
    <property type="entry name" value="Retrovirus_Pol_polyprotein"/>
</dbReference>
<dbReference type="SUPFAM" id="SSF56672">
    <property type="entry name" value="DNA/RNA polymerases"/>
    <property type="match status" value="1"/>
</dbReference>
<dbReference type="Proteomes" id="UP000325315">
    <property type="component" value="Unassembled WGS sequence"/>
</dbReference>
<dbReference type="PANTHER" id="PTHR37984:SF5">
    <property type="entry name" value="PROTEIN NYNRIN-LIKE"/>
    <property type="match status" value="1"/>
</dbReference>
<feature type="domain" description="Reverse transcriptase" evidence="1">
    <location>
        <begin position="2"/>
        <end position="52"/>
    </location>
</feature>
<keyword evidence="2" id="KW-0695">RNA-directed DNA polymerase</keyword>
<dbReference type="GO" id="GO:0003964">
    <property type="term" value="F:RNA-directed DNA polymerase activity"/>
    <property type="evidence" value="ECO:0007669"/>
    <property type="project" value="UniProtKB-KW"/>
</dbReference>
<dbReference type="InterPro" id="IPR043502">
    <property type="entry name" value="DNA/RNA_pol_sf"/>
</dbReference>
<dbReference type="Pfam" id="PF00078">
    <property type="entry name" value="RVT_1"/>
    <property type="match status" value="1"/>
</dbReference>
<dbReference type="OrthoDB" id="1667550at2759"/>
<organism evidence="2 3">
    <name type="scientific">Gossypium australe</name>
    <dbReference type="NCBI Taxonomy" id="47621"/>
    <lineage>
        <taxon>Eukaryota</taxon>
        <taxon>Viridiplantae</taxon>
        <taxon>Streptophyta</taxon>
        <taxon>Embryophyta</taxon>
        <taxon>Tracheophyta</taxon>
        <taxon>Spermatophyta</taxon>
        <taxon>Magnoliopsida</taxon>
        <taxon>eudicotyledons</taxon>
        <taxon>Gunneridae</taxon>
        <taxon>Pentapetalae</taxon>
        <taxon>rosids</taxon>
        <taxon>malvids</taxon>
        <taxon>Malvales</taxon>
        <taxon>Malvaceae</taxon>
        <taxon>Malvoideae</taxon>
        <taxon>Gossypium</taxon>
    </lineage>
</organism>
<dbReference type="PANTHER" id="PTHR37984">
    <property type="entry name" value="PROTEIN CBG26694"/>
    <property type="match status" value="1"/>
</dbReference>
<dbReference type="EMBL" id="SMMG02000006">
    <property type="protein sequence ID" value="KAA3469956.1"/>
    <property type="molecule type" value="Genomic_DNA"/>
</dbReference>
<dbReference type="AlphaFoldDB" id="A0A5B6VLN9"/>
<keyword evidence="3" id="KW-1185">Reference proteome</keyword>
<evidence type="ECO:0000313" key="2">
    <source>
        <dbReference type="EMBL" id="KAA3469956.1"/>
    </source>
</evidence>
<keyword evidence="2" id="KW-0808">Transferase</keyword>